<evidence type="ECO:0000313" key="2">
    <source>
        <dbReference type="Proteomes" id="UP001162131"/>
    </source>
</evidence>
<proteinExistence type="predicted"/>
<reference evidence="1" key="1">
    <citation type="submission" date="2021-09" db="EMBL/GenBank/DDBJ databases">
        <authorList>
            <consortium name="AG Swart"/>
            <person name="Singh M."/>
            <person name="Singh A."/>
            <person name="Seah K."/>
            <person name="Emmerich C."/>
        </authorList>
    </citation>
    <scope>NUCLEOTIDE SEQUENCE</scope>
    <source>
        <strain evidence="1">ATCC30299</strain>
    </source>
</reference>
<protein>
    <submittedName>
        <fullName evidence="1">Uncharacterized protein</fullName>
    </submittedName>
</protein>
<dbReference type="AlphaFoldDB" id="A0AAU9JAD2"/>
<organism evidence="1 2">
    <name type="scientific">Blepharisma stoltei</name>
    <dbReference type="NCBI Taxonomy" id="1481888"/>
    <lineage>
        <taxon>Eukaryota</taxon>
        <taxon>Sar</taxon>
        <taxon>Alveolata</taxon>
        <taxon>Ciliophora</taxon>
        <taxon>Postciliodesmatophora</taxon>
        <taxon>Heterotrichea</taxon>
        <taxon>Heterotrichida</taxon>
        <taxon>Blepharismidae</taxon>
        <taxon>Blepharisma</taxon>
    </lineage>
</organism>
<comment type="caution">
    <text evidence="1">The sequence shown here is derived from an EMBL/GenBank/DDBJ whole genome shotgun (WGS) entry which is preliminary data.</text>
</comment>
<gene>
    <name evidence="1" type="ORF">BSTOLATCC_MIC31800</name>
</gene>
<dbReference type="Proteomes" id="UP001162131">
    <property type="component" value="Unassembled WGS sequence"/>
</dbReference>
<accession>A0AAU9JAD2</accession>
<dbReference type="EMBL" id="CAJZBQ010000032">
    <property type="protein sequence ID" value="CAG9322682.1"/>
    <property type="molecule type" value="Genomic_DNA"/>
</dbReference>
<evidence type="ECO:0000313" key="1">
    <source>
        <dbReference type="EMBL" id="CAG9322682.1"/>
    </source>
</evidence>
<keyword evidence="2" id="KW-1185">Reference proteome</keyword>
<sequence>MRAQSIKRPSINILSFHMPRKAKAAKRIMPAPTPMTAYPIYFTSNAWANSESCRSYPIQIITDPIPYLGFTSMIIQQT</sequence>
<name>A0AAU9JAD2_9CILI</name>